<gene>
    <name evidence="1" type="ORF">EDC64_11044</name>
</gene>
<comment type="caution">
    <text evidence="1">The sequence shown here is derived from an EMBL/GenBank/DDBJ whole genome shotgun (WGS) entry which is preliminary data.</text>
</comment>
<evidence type="ECO:0000313" key="2">
    <source>
        <dbReference type="Proteomes" id="UP000294664"/>
    </source>
</evidence>
<accession>A0A4R3LS58</accession>
<protein>
    <submittedName>
        <fullName evidence="1">Uncharacterized protein</fullName>
    </submittedName>
</protein>
<sequence>MERGLHRRWAGAGIAAVMAVVAAVVPVRAANILLDNFWLPNDSYSGDLPACTEPLALGTISMRFAETERMYWNAALNIKDFFNVREIAFRPWGEGFQPRRYCSATVTLSDQRRHPIYYSIIADSSFQGYTWGVEWCVEGLDKSLAYAPNCKMARP</sequence>
<keyword evidence="2" id="KW-1185">Reference proteome</keyword>
<dbReference type="AlphaFoldDB" id="A0A4R3LS58"/>
<dbReference type="EMBL" id="SMAI01000010">
    <property type="protein sequence ID" value="TCT03181.1"/>
    <property type="molecule type" value="Genomic_DNA"/>
</dbReference>
<proteinExistence type="predicted"/>
<dbReference type="RefSeq" id="WP_132032924.1">
    <property type="nucleotide sequence ID" value="NZ_SMAI01000010.1"/>
</dbReference>
<organism evidence="1 2">
    <name type="scientific">Aquabacter spiritensis</name>
    <dbReference type="NCBI Taxonomy" id="933073"/>
    <lineage>
        <taxon>Bacteria</taxon>
        <taxon>Pseudomonadati</taxon>
        <taxon>Pseudomonadota</taxon>
        <taxon>Alphaproteobacteria</taxon>
        <taxon>Hyphomicrobiales</taxon>
        <taxon>Xanthobacteraceae</taxon>
        <taxon>Aquabacter</taxon>
    </lineage>
</organism>
<dbReference type="Proteomes" id="UP000294664">
    <property type="component" value="Unassembled WGS sequence"/>
</dbReference>
<evidence type="ECO:0000313" key="1">
    <source>
        <dbReference type="EMBL" id="TCT03181.1"/>
    </source>
</evidence>
<dbReference type="OrthoDB" id="9808546at2"/>
<reference evidence="1 2" key="1">
    <citation type="submission" date="2019-03" db="EMBL/GenBank/DDBJ databases">
        <title>Genomic Encyclopedia of Type Strains, Phase IV (KMG-IV): sequencing the most valuable type-strain genomes for metagenomic binning, comparative biology and taxonomic classification.</title>
        <authorList>
            <person name="Goeker M."/>
        </authorList>
    </citation>
    <scope>NUCLEOTIDE SEQUENCE [LARGE SCALE GENOMIC DNA]</scope>
    <source>
        <strain evidence="1 2">DSM 9035</strain>
    </source>
</reference>
<name>A0A4R3LS58_9HYPH</name>